<accession>A0A969WDX6</accession>
<dbReference type="SMART" id="SM00558">
    <property type="entry name" value="JmjC"/>
    <property type="match status" value="1"/>
</dbReference>
<dbReference type="SUPFAM" id="SSF51197">
    <property type="entry name" value="Clavaminate synthase-like"/>
    <property type="match status" value="1"/>
</dbReference>
<dbReference type="AlphaFoldDB" id="A0A969WDX6"/>
<protein>
    <submittedName>
        <fullName evidence="2">Transcription factor</fullName>
    </submittedName>
</protein>
<dbReference type="InterPro" id="IPR041667">
    <property type="entry name" value="Cupin_8"/>
</dbReference>
<name>A0A969WDX6_9GAMM</name>
<dbReference type="RefSeq" id="WP_168149746.1">
    <property type="nucleotide sequence ID" value="NZ_JAAVXB010000015.1"/>
</dbReference>
<proteinExistence type="predicted"/>
<dbReference type="Proteomes" id="UP000653472">
    <property type="component" value="Unassembled WGS sequence"/>
</dbReference>
<dbReference type="EMBL" id="JAAVXB010000015">
    <property type="protein sequence ID" value="NKF24439.1"/>
    <property type="molecule type" value="Genomic_DNA"/>
</dbReference>
<keyword evidence="3" id="KW-1185">Reference proteome</keyword>
<comment type="caution">
    <text evidence="2">The sequence shown here is derived from an EMBL/GenBank/DDBJ whole genome shotgun (WGS) entry which is preliminary data.</text>
</comment>
<dbReference type="Pfam" id="PF13621">
    <property type="entry name" value="Cupin_8"/>
    <property type="match status" value="1"/>
</dbReference>
<feature type="domain" description="JmjC" evidence="1">
    <location>
        <begin position="126"/>
        <end position="280"/>
    </location>
</feature>
<dbReference type="PANTHER" id="PTHR12461">
    <property type="entry name" value="HYPOXIA-INDUCIBLE FACTOR 1 ALPHA INHIBITOR-RELATED"/>
    <property type="match status" value="1"/>
</dbReference>
<organism evidence="2 3">
    <name type="scientific">Solimonas marina</name>
    <dbReference type="NCBI Taxonomy" id="2714601"/>
    <lineage>
        <taxon>Bacteria</taxon>
        <taxon>Pseudomonadati</taxon>
        <taxon>Pseudomonadota</taxon>
        <taxon>Gammaproteobacteria</taxon>
        <taxon>Nevskiales</taxon>
        <taxon>Nevskiaceae</taxon>
        <taxon>Solimonas</taxon>
    </lineage>
</organism>
<dbReference type="PANTHER" id="PTHR12461:SF105">
    <property type="entry name" value="HYPOXIA-INDUCIBLE FACTOR 1-ALPHA INHIBITOR"/>
    <property type="match status" value="1"/>
</dbReference>
<evidence type="ECO:0000313" key="3">
    <source>
        <dbReference type="Proteomes" id="UP000653472"/>
    </source>
</evidence>
<dbReference type="InterPro" id="IPR003347">
    <property type="entry name" value="JmjC_dom"/>
</dbReference>
<gene>
    <name evidence="2" type="ORF">G7Y82_19180</name>
</gene>
<evidence type="ECO:0000313" key="2">
    <source>
        <dbReference type="EMBL" id="NKF24439.1"/>
    </source>
</evidence>
<sequence length="315" mass="36111">MDIQTDAGAALHDDAPREIYEPPARRSQAIDRCSITETQHLIEDYILADLPVVIPDAAAHWPARQRWTPDFFRRHHGDVTTEIDGRRWTLAEYLDGMETATADHPLPCPFSFDMRDGFAERIADVQPQPRFGRIDRLGHPLMHGALLAGTRQHELFFGGSGSVFRRLHYDALFLHGHITQIRGDKEFFLYPPEQTSLMYPSRDNPKLSRIDDPADPDWCRFPLFAAARPYRTVLREGETIFFPAGWWHYTVVRGPCIAYGGVALTASNWPKFIADNVAYRRRDSARWKAESLRLYGHLAGLAMRVHEGLAPRPWR</sequence>
<dbReference type="PROSITE" id="PS51184">
    <property type="entry name" value="JMJC"/>
    <property type="match status" value="1"/>
</dbReference>
<dbReference type="Gene3D" id="2.60.120.650">
    <property type="entry name" value="Cupin"/>
    <property type="match status" value="1"/>
</dbReference>
<evidence type="ECO:0000259" key="1">
    <source>
        <dbReference type="PROSITE" id="PS51184"/>
    </source>
</evidence>
<reference evidence="2" key="1">
    <citation type="submission" date="2020-03" db="EMBL/GenBank/DDBJ databases">
        <title>Solimonas marina sp. nov., isolated from deep seawater of the Pacific Ocean.</title>
        <authorList>
            <person name="Liu X."/>
            <person name="Lai Q."/>
            <person name="Sun F."/>
            <person name="Gai Y."/>
            <person name="Li G."/>
            <person name="Shao Z."/>
        </authorList>
    </citation>
    <scope>NUCLEOTIDE SEQUENCE</scope>
    <source>
        <strain evidence="2">C16B3</strain>
    </source>
</reference>